<proteinExistence type="predicted"/>
<protein>
    <submittedName>
        <fullName evidence="2">Uncharacterized protein</fullName>
    </submittedName>
</protein>
<sequence length="423" mass="46186">MIVPRGKPVHENLSTSYVNVAALLADLQVNEFTGYVSVEFWGYSGYVFLSRGQIVNAYEATETSVQRERQALDNLLSRAQARNGKVGFFQHPEEVIQAITGIIDGEPVHRDLSSDFTNLEKLVEKLIKSGTAWYVEVLFEQEQGGGIIYVFDERAEAVVSVAPTAGGEYATALGKDGLALIYDRVARGATFNVYRGTSTPAASMATIKPLVAPPRPEMPPVSPPPVSRPGPVTPAPDLAPPTLRVPEVQPLPSASPVVDTVLVEDVEDSDSPLELEDESIRPLTREQYAELVGLMGEVVRAVESGVTEALRRADFVPAFREALISIATHYPFLDPFAAEFEYADGMATFRGKARPADFVVGLSQALRLTVTDLDRRAPETQLRQHIEAALRALHQRRRAEFERYGLEIATNEILAPSAGYPAG</sequence>
<evidence type="ECO:0000313" key="3">
    <source>
        <dbReference type="Proteomes" id="UP000677668"/>
    </source>
</evidence>
<reference evidence="2 3" key="1">
    <citation type="submission" date="2021-03" db="EMBL/GenBank/DDBJ databases">
        <title>Genomic and phenotypic characterization of Chloracidobacterium isolates provides evidence for multiple species.</title>
        <authorList>
            <person name="Saini M.K."/>
            <person name="Costas A.M.G."/>
            <person name="Tank M."/>
            <person name="Bryant D.A."/>
        </authorList>
    </citation>
    <scope>NUCLEOTIDE SEQUENCE [LARGE SCALE GENOMIC DNA]</scope>
    <source>
        <strain evidence="2 3">N</strain>
    </source>
</reference>
<accession>A0ABX8B1R3</accession>
<dbReference type="Proteomes" id="UP000677668">
    <property type="component" value="Chromosome 1"/>
</dbReference>
<evidence type="ECO:0000256" key="1">
    <source>
        <dbReference type="SAM" id="MobiDB-lite"/>
    </source>
</evidence>
<evidence type="ECO:0000313" key="2">
    <source>
        <dbReference type="EMBL" id="QUV93419.1"/>
    </source>
</evidence>
<name>A0ABX8B1R3_9BACT</name>
<organism evidence="2 3">
    <name type="scientific">Chloracidobacterium sp. N</name>
    <dbReference type="NCBI Taxonomy" id="2821540"/>
    <lineage>
        <taxon>Bacteria</taxon>
        <taxon>Pseudomonadati</taxon>
        <taxon>Acidobacteriota</taxon>
        <taxon>Terriglobia</taxon>
        <taxon>Terriglobales</taxon>
        <taxon>Acidobacteriaceae</taxon>
        <taxon>Chloracidobacterium</taxon>
        <taxon>Chloracidobacterium aggregatum</taxon>
    </lineage>
</organism>
<dbReference type="RefSeq" id="WP_211421801.1">
    <property type="nucleotide sequence ID" value="NZ_CP072642.1"/>
</dbReference>
<dbReference type="EMBL" id="CP072642">
    <property type="protein sequence ID" value="QUV93419.1"/>
    <property type="molecule type" value="Genomic_DNA"/>
</dbReference>
<gene>
    <name evidence="2" type="ORF">J8C05_08565</name>
</gene>
<keyword evidence="3" id="KW-1185">Reference proteome</keyword>
<feature type="region of interest" description="Disordered" evidence="1">
    <location>
        <begin position="213"/>
        <end position="234"/>
    </location>
</feature>